<name>A0ABZ1D5R0_9TREE</name>
<organism evidence="2 3">
    <name type="scientific">Kwoniella shivajii</name>
    <dbReference type="NCBI Taxonomy" id="564305"/>
    <lineage>
        <taxon>Eukaryota</taxon>
        <taxon>Fungi</taxon>
        <taxon>Dikarya</taxon>
        <taxon>Basidiomycota</taxon>
        <taxon>Agaricomycotina</taxon>
        <taxon>Tremellomycetes</taxon>
        <taxon>Tremellales</taxon>
        <taxon>Cryptococcaceae</taxon>
        <taxon>Kwoniella</taxon>
    </lineage>
</organism>
<protein>
    <submittedName>
        <fullName evidence="2">Uncharacterized protein</fullName>
    </submittedName>
</protein>
<proteinExistence type="predicted"/>
<dbReference type="Proteomes" id="UP001329825">
    <property type="component" value="Chromosome 7"/>
</dbReference>
<dbReference type="GeneID" id="87957830"/>
<dbReference type="EMBL" id="CP141887">
    <property type="protein sequence ID" value="WRT68720.1"/>
    <property type="molecule type" value="Genomic_DNA"/>
</dbReference>
<accession>A0ABZ1D5R0</accession>
<feature type="signal peptide" evidence="1">
    <location>
        <begin position="1"/>
        <end position="23"/>
    </location>
</feature>
<feature type="chain" id="PRO_5046016870" evidence="1">
    <location>
        <begin position="24"/>
        <end position="166"/>
    </location>
</feature>
<dbReference type="RefSeq" id="XP_062793459.1">
    <property type="nucleotide sequence ID" value="XM_062937408.1"/>
</dbReference>
<keyword evidence="3" id="KW-1185">Reference proteome</keyword>
<evidence type="ECO:0000313" key="2">
    <source>
        <dbReference type="EMBL" id="WRT68720.1"/>
    </source>
</evidence>
<evidence type="ECO:0000256" key="1">
    <source>
        <dbReference type="SAM" id="SignalP"/>
    </source>
</evidence>
<keyword evidence="1" id="KW-0732">Signal</keyword>
<sequence>MPTSINLFGLLLSMFMITISSLASPVITSDDLPKVSLTIPEYSQYTSSNSSSSLLGTKSIDIVDLFFDEKSSMYNTTFFWGLYTPRNDRFKRRSTLQYNMTCHIAATAYYVINPFSFDLTYEKPYVNHSPDSSIRLWCPPEEVVCMHKSDGECNATIPLPLVDSVS</sequence>
<gene>
    <name evidence="2" type="ORF">IL334_005700</name>
</gene>
<reference evidence="2 3" key="1">
    <citation type="submission" date="2024-01" db="EMBL/GenBank/DDBJ databases">
        <title>Comparative genomics of Cryptococcus and Kwoniella reveals pathogenesis evolution and contrasting modes of karyotype evolution via chromosome fusion or intercentromeric recombination.</title>
        <authorList>
            <person name="Coelho M.A."/>
            <person name="David-Palma M."/>
            <person name="Shea T."/>
            <person name="Bowers K."/>
            <person name="McGinley-Smith S."/>
            <person name="Mohammad A.W."/>
            <person name="Gnirke A."/>
            <person name="Yurkov A.M."/>
            <person name="Nowrousian M."/>
            <person name="Sun S."/>
            <person name="Cuomo C.A."/>
            <person name="Heitman J."/>
        </authorList>
    </citation>
    <scope>NUCLEOTIDE SEQUENCE [LARGE SCALE GENOMIC DNA]</scope>
    <source>
        <strain evidence="2">CBS 11374</strain>
    </source>
</reference>
<evidence type="ECO:0000313" key="3">
    <source>
        <dbReference type="Proteomes" id="UP001329825"/>
    </source>
</evidence>